<keyword evidence="7" id="KW-0325">Glycoprotein</keyword>
<evidence type="ECO:0000256" key="3">
    <source>
        <dbReference type="ARBA" id="ARBA00022723"/>
    </source>
</evidence>
<dbReference type="Pfam" id="PF07648">
    <property type="entry name" value="Kazal_2"/>
    <property type="match status" value="1"/>
</dbReference>
<feature type="domain" description="Kazal-like" evidence="9">
    <location>
        <begin position="146"/>
        <end position="193"/>
    </location>
</feature>
<dbReference type="InterPro" id="IPR036058">
    <property type="entry name" value="Kazal_dom_sf"/>
</dbReference>
<dbReference type="Pfam" id="PF10591">
    <property type="entry name" value="SPARC_Ca_bdg"/>
    <property type="match status" value="1"/>
</dbReference>
<keyword evidence="4" id="KW-0732">Signal</keyword>
<keyword evidence="2" id="KW-0964">Secreted</keyword>
<accession>A0A5J5CRU4</accession>
<dbReference type="Gene3D" id="1.10.238.10">
    <property type="entry name" value="EF-hand"/>
    <property type="match status" value="1"/>
</dbReference>
<evidence type="ECO:0000256" key="4">
    <source>
        <dbReference type="ARBA" id="ARBA00022729"/>
    </source>
</evidence>
<dbReference type="SUPFAM" id="SSF47473">
    <property type="entry name" value="EF-hand"/>
    <property type="match status" value="1"/>
</dbReference>
<dbReference type="EMBL" id="VOFY01000017">
    <property type="protein sequence ID" value="KAA8583629.1"/>
    <property type="molecule type" value="Genomic_DNA"/>
</dbReference>
<comment type="caution">
    <text evidence="10">The sequence shown here is derived from an EMBL/GenBank/DDBJ whole genome shotgun (WGS) entry which is preliminary data.</text>
</comment>
<evidence type="ECO:0000256" key="5">
    <source>
        <dbReference type="ARBA" id="ARBA00022837"/>
    </source>
</evidence>
<dbReference type="CDD" id="cd00252">
    <property type="entry name" value="EFh_SPARC_EC"/>
    <property type="match status" value="1"/>
</dbReference>
<sequence length="331" mass="38142">MDDTEHYRLKKTARKATGRRAGETERQKVTGNKEKKENTNKGTTTEERSDRGPVGKFVKTSSRNPLGESAMKLSFTCALFLLLSLHTCTIMGGRAQRRQRQAEESLRPYIGRVEPEKLCELLKCRSPVGSWCQVVQENGVLVPKCVCPQSCPRQRAPVCSVLGKTYGNECLLHKEACRKRRRTGLAHTGPCLVPKAICTEEELSQFPYRLLDWFLLLSRMGESYVPSTPPQSCLSHAQRTQLAQQRFTVLDKNNDGKLSRWDLRKLRYKRMPLEHCATPFFQSCDQNRNRKVTLREWTTCLVDRSEDWFYHFMSMRMGSHKLCPTIKENHL</sequence>
<dbReference type="PANTHER" id="PTHR13866:SF31">
    <property type="entry name" value="SPARC-LIKE 2"/>
    <property type="match status" value="1"/>
</dbReference>
<dbReference type="PANTHER" id="PTHR13866">
    <property type="entry name" value="SPARC OSTEONECTIN"/>
    <property type="match status" value="1"/>
</dbReference>
<evidence type="ECO:0000256" key="1">
    <source>
        <dbReference type="ARBA" id="ARBA00004498"/>
    </source>
</evidence>
<evidence type="ECO:0000256" key="8">
    <source>
        <dbReference type="SAM" id="MobiDB-lite"/>
    </source>
</evidence>
<protein>
    <recommendedName>
        <fullName evidence="9">Kazal-like domain-containing protein</fullName>
    </recommendedName>
</protein>
<evidence type="ECO:0000256" key="7">
    <source>
        <dbReference type="ARBA" id="ARBA00023180"/>
    </source>
</evidence>
<evidence type="ECO:0000256" key="6">
    <source>
        <dbReference type="ARBA" id="ARBA00023157"/>
    </source>
</evidence>
<dbReference type="Proteomes" id="UP000327493">
    <property type="component" value="Chromosome 17"/>
</dbReference>
<proteinExistence type="predicted"/>
<comment type="subcellular location">
    <subcellularLocation>
        <location evidence="1">Secreted</location>
        <location evidence="1">Extracellular space</location>
        <location evidence="1">Extracellular matrix</location>
    </subcellularLocation>
</comment>
<dbReference type="AlphaFoldDB" id="A0A5J5CRU4"/>
<reference evidence="10 11" key="1">
    <citation type="submission" date="2019-08" db="EMBL/GenBank/DDBJ databases">
        <title>A chromosome-level genome assembly, high-density linkage maps, and genome scans reveal the genomic architecture of hybrid incompatibilities underlying speciation via character displacement in darters (Percidae: Etheostominae).</title>
        <authorList>
            <person name="Moran R.L."/>
            <person name="Catchen J.M."/>
            <person name="Fuller R.C."/>
        </authorList>
    </citation>
    <scope>NUCLEOTIDE SEQUENCE [LARGE SCALE GENOMIC DNA]</scope>
    <source>
        <strain evidence="10">EspeVRDwgs_2016</strain>
        <tissue evidence="10">Muscle</tissue>
    </source>
</reference>
<dbReference type="CDD" id="cd00104">
    <property type="entry name" value="KAZAL_FS"/>
    <property type="match status" value="1"/>
</dbReference>
<dbReference type="InterPro" id="IPR011992">
    <property type="entry name" value="EF-hand-dom_pair"/>
</dbReference>
<dbReference type="GO" id="GO:0005615">
    <property type="term" value="C:extracellular space"/>
    <property type="evidence" value="ECO:0007669"/>
    <property type="project" value="TreeGrafter"/>
</dbReference>
<keyword evidence="5" id="KW-0106">Calcium</keyword>
<evidence type="ECO:0000259" key="9">
    <source>
        <dbReference type="PROSITE" id="PS51465"/>
    </source>
</evidence>
<dbReference type="FunFam" id="3.30.60.30:FF:000078">
    <property type="entry name" value="Predicted protein"/>
    <property type="match status" value="1"/>
</dbReference>
<dbReference type="InterPro" id="IPR018247">
    <property type="entry name" value="EF_Hand_1_Ca_BS"/>
</dbReference>
<dbReference type="GO" id="GO:0005518">
    <property type="term" value="F:collagen binding"/>
    <property type="evidence" value="ECO:0007669"/>
    <property type="project" value="TreeGrafter"/>
</dbReference>
<organism evidence="10 11">
    <name type="scientific">Etheostoma spectabile</name>
    <name type="common">orangethroat darter</name>
    <dbReference type="NCBI Taxonomy" id="54343"/>
    <lineage>
        <taxon>Eukaryota</taxon>
        <taxon>Metazoa</taxon>
        <taxon>Chordata</taxon>
        <taxon>Craniata</taxon>
        <taxon>Vertebrata</taxon>
        <taxon>Euteleostomi</taxon>
        <taxon>Actinopterygii</taxon>
        <taxon>Neopterygii</taxon>
        <taxon>Teleostei</taxon>
        <taxon>Neoteleostei</taxon>
        <taxon>Acanthomorphata</taxon>
        <taxon>Eupercaria</taxon>
        <taxon>Perciformes</taxon>
        <taxon>Percoidei</taxon>
        <taxon>Percidae</taxon>
        <taxon>Etheostomatinae</taxon>
        <taxon>Etheostoma</taxon>
    </lineage>
</organism>
<feature type="compositionally biased region" description="Basic residues" evidence="8">
    <location>
        <begin position="8"/>
        <end position="18"/>
    </location>
</feature>
<evidence type="ECO:0000256" key="2">
    <source>
        <dbReference type="ARBA" id="ARBA00022525"/>
    </source>
</evidence>
<feature type="compositionally biased region" description="Basic and acidic residues" evidence="8">
    <location>
        <begin position="20"/>
        <end position="53"/>
    </location>
</feature>
<dbReference type="InterPro" id="IPR002350">
    <property type="entry name" value="Kazal_dom"/>
</dbReference>
<dbReference type="GO" id="GO:0050840">
    <property type="term" value="F:extracellular matrix binding"/>
    <property type="evidence" value="ECO:0007669"/>
    <property type="project" value="TreeGrafter"/>
</dbReference>
<evidence type="ECO:0000313" key="11">
    <source>
        <dbReference type="Proteomes" id="UP000327493"/>
    </source>
</evidence>
<dbReference type="PROSITE" id="PS51465">
    <property type="entry name" value="KAZAL_2"/>
    <property type="match status" value="1"/>
</dbReference>
<dbReference type="Gene3D" id="3.30.60.30">
    <property type="match status" value="1"/>
</dbReference>
<evidence type="ECO:0000313" key="10">
    <source>
        <dbReference type="EMBL" id="KAA8583629.1"/>
    </source>
</evidence>
<gene>
    <name evidence="10" type="ORF">FQN60_014837</name>
</gene>
<keyword evidence="11" id="KW-1185">Reference proteome</keyword>
<name>A0A5J5CRU4_9PERO</name>
<dbReference type="PROSITE" id="PS00018">
    <property type="entry name" value="EF_HAND_1"/>
    <property type="match status" value="2"/>
</dbReference>
<dbReference type="GO" id="GO:0005509">
    <property type="term" value="F:calcium ion binding"/>
    <property type="evidence" value="ECO:0007669"/>
    <property type="project" value="InterPro"/>
</dbReference>
<keyword evidence="3" id="KW-0479">Metal-binding</keyword>
<dbReference type="InterPro" id="IPR019577">
    <property type="entry name" value="SPARC/Testican_Ca-bd-dom"/>
</dbReference>
<dbReference type="SMART" id="SM00280">
    <property type="entry name" value="KAZAL"/>
    <property type="match status" value="1"/>
</dbReference>
<keyword evidence="6" id="KW-1015">Disulfide bond</keyword>
<dbReference type="SUPFAM" id="SSF100895">
    <property type="entry name" value="Kazal-type serine protease inhibitors"/>
    <property type="match status" value="1"/>
</dbReference>
<feature type="region of interest" description="Disordered" evidence="8">
    <location>
        <begin position="1"/>
        <end position="62"/>
    </location>
</feature>